<dbReference type="GO" id="GO:0000981">
    <property type="term" value="F:DNA-binding transcription factor activity, RNA polymerase II-specific"/>
    <property type="evidence" value="ECO:0007669"/>
    <property type="project" value="InterPro"/>
</dbReference>
<keyword evidence="3" id="KW-0805">Transcription regulation</keyword>
<protein>
    <recommendedName>
        <fullName evidence="7">Zn(2)-C6 fungal-type domain-containing protein</fullName>
    </recommendedName>
</protein>
<dbReference type="PROSITE" id="PS50048">
    <property type="entry name" value="ZN2_CY6_FUNGAL_2"/>
    <property type="match status" value="1"/>
</dbReference>
<dbReference type="GO" id="GO:0003677">
    <property type="term" value="F:DNA binding"/>
    <property type="evidence" value="ECO:0007669"/>
    <property type="project" value="UniProtKB-KW"/>
</dbReference>
<evidence type="ECO:0000259" key="7">
    <source>
        <dbReference type="PROSITE" id="PS50048"/>
    </source>
</evidence>
<evidence type="ECO:0000313" key="8">
    <source>
        <dbReference type="EMBL" id="KAF9894000.1"/>
    </source>
</evidence>
<evidence type="ECO:0000256" key="6">
    <source>
        <dbReference type="ARBA" id="ARBA00023242"/>
    </source>
</evidence>
<proteinExistence type="predicted"/>
<dbReference type="GO" id="GO:0009893">
    <property type="term" value="P:positive regulation of metabolic process"/>
    <property type="evidence" value="ECO:0007669"/>
    <property type="project" value="UniProtKB-ARBA"/>
</dbReference>
<comment type="caution">
    <text evidence="8">The sequence shown here is derived from an EMBL/GenBank/DDBJ whole genome shotgun (WGS) entry which is preliminary data.</text>
</comment>
<organism evidence="8 9">
    <name type="scientific">Aspergillus nanangensis</name>
    <dbReference type="NCBI Taxonomy" id="2582783"/>
    <lineage>
        <taxon>Eukaryota</taxon>
        <taxon>Fungi</taxon>
        <taxon>Dikarya</taxon>
        <taxon>Ascomycota</taxon>
        <taxon>Pezizomycotina</taxon>
        <taxon>Eurotiomycetes</taxon>
        <taxon>Eurotiomycetidae</taxon>
        <taxon>Eurotiales</taxon>
        <taxon>Aspergillaceae</taxon>
        <taxon>Aspergillus</taxon>
        <taxon>Aspergillus subgen. Circumdati</taxon>
    </lineage>
</organism>
<feature type="domain" description="Zn(2)-C6 fungal-type" evidence="7">
    <location>
        <begin position="15"/>
        <end position="50"/>
    </location>
</feature>
<evidence type="ECO:0000256" key="4">
    <source>
        <dbReference type="ARBA" id="ARBA00023125"/>
    </source>
</evidence>
<dbReference type="InterPro" id="IPR001138">
    <property type="entry name" value="Zn2Cys6_DnaBD"/>
</dbReference>
<evidence type="ECO:0000256" key="5">
    <source>
        <dbReference type="ARBA" id="ARBA00023163"/>
    </source>
</evidence>
<dbReference type="InterPro" id="IPR007219">
    <property type="entry name" value="XnlR_reg_dom"/>
</dbReference>
<gene>
    <name evidence="8" type="ORF">FE257_008971</name>
</gene>
<evidence type="ECO:0000256" key="2">
    <source>
        <dbReference type="ARBA" id="ARBA00022833"/>
    </source>
</evidence>
<accession>A0AAD4CWH5</accession>
<keyword evidence="1" id="KW-0479">Metal-binding</keyword>
<sequence>MPITQRHLRRRAGVVCVQCHVRKIKCDLQLQQQQASPCTNCFKTSQTCQKRHGRRKPASVAMPSAPALGLPSPAINDAGSPRERFVGYLAEDSFLSNTCGLDHSDGEERSNMAPINSALALPPDLLVRAFIDVYFVNLFPFLPVVDREDVLGDNRSILLLQCVCLLGSHFRHPRLPSIPSAESFYAKVKDLLNSHYEKDSLVTLKALCLVACRSAESPAKVSLDSPWHWLGVATRYAFNMGLHRESTYHGRQAAGISRRIWWHLFNQDKLQSLCYGRPPAVRLYEVNVQLPTSQDFSTPHPDNEIFLQRTKLCILLGKASDAQYGRQQQSLLAEATGIGEYLKQWIKELPPELHLYRRDEPRARAGYRRSVSELHIMYFTGIILFYRLVENRQLGLTSLKISVVAASCIARLMMEIYYRNEVAMLLPINNWYATVASVPLILAQAKMLEEEVDLRREELEMLRLVLREMVTTSPSTQLILGNIDRIERAVLGRPGEGEVPLPRSPGGGSHGVAVAAAGHVDSLPWTQLRPVDPVLLFPFPSDLSPSMHLIHAAASSSSSSSVDPQGYPVGTEDISVDAEQQFTLNFDFDDVQLDQFPLAFSDVDISSLDEVLLA</sequence>
<evidence type="ECO:0000256" key="1">
    <source>
        <dbReference type="ARBA" id="ARBA00022723"/>
    </source>
</evidence>
<dbReference type="AlphaFoldDB" id="A0AAD4CWH5"/>
<keyword evidence="4" id="KW-0238">DNA-binding</keyword>
<dbReference type="InterPro" id="IPR052073">
    <property type="entry name" value="Amide_Lactam_Regulators"/>
</dbReference>
<dbReference type="SMART" id="SM00906">
    <property type="entry name" value="Fungal_trans"/>
    <property type="match status" value="1"/>
</dbReference>
<dbReference type="GO" id="GO:0006351">
    <property type="term" value="P:DNA-templated transcription"/>
    <property type="evidence" value="ECO:0007669"/>
    <property type="project" value="InterPro"/>
</dbReference>
<evidence type="ECO:0000256" key="3">
    <source>
        <dbReference type="ARBA" id="ARBA00023015"/>
    </source>
</evidence>
<reference evidence="8" key="2">
    <citation type="submission" date="2020-02" db="EMBL/GenBank/DDBJ databases">
        <authorList>
            <person name="Gilchrist C.L.M."/>
            <person name="Chooi Y.-H."/>
        </authorList>
    </citation>
    <scope>NUCLEOTIDE SEQUENCE</scope>
    <source>
        <strain evidence="8">MST-FP2251</strain>
    </source>
</reference>
<dbReference type="Proteomes" id="UP001194746">
    <property type="component" value="Unassembled WGS sequence"/>
</dbReference>
<reference evidence="8" key="1">
    <citation type="journal article" date="2019" name="Beilstein J. Org. Chem.">
        <title>Nanangenines: drimane sesquiterpenoids as the dominant metabolite cohort of a novel Australian fungus, Aspergillus nanangensis.</title>
        <authorList>
            <person name="Lacey H.J."/>
            <person name="Gilchrist C.L.M."/>
            <person name="Crombie A."/>
            <person name="Kalaitzis J.A."/>
            <person name="Vuong D."/>
            <person name="Rutledge P.J."/>
            <person name="Turner P."/>
            <person name="Pitt J.I."/>
            <person name="Lacey E."/>
            <person name="Chooi Y.H."/>
            <person name="Piggott A.M."/>
        </authorList>
    </citation>
    <scope>NUCLEOTIDE SEQUENCE</scope>
    <source>
        <strain evidence="8">MST-FP2251</strain>
    </source>
</reference>
<dbReference type="CDD" id="cd12148">
    <property type="entry name" value="fungal_TF_MHR"/>
    <property type="match status" value="1"/>
</dbReference>
<keyword evidence="6" id="KW-0539">Nucleus</keyword>
<dbReference type="PANTHER" id="PTHR47171:SF5">
    <property type="entry name" value="ZN(II)2CYS6 TRANSCRIPTION FACTOR (EUROFUNG)"/>
    <property type="match status" value="1"/>
</dbReference>
<dbReference type="SMART" id="SM00066">
    <property type="entry name" value="GAL4"/>
    <property type="match status" value="1"/>
</dbReference>
<dbReference type="EMBL" id="VCAU01000005">
    <property type="protein sequence ID" value="KAF9894000.1"/>
    <property type="molecule type" value="Genomic_DNA"/>
</dbReference>
<keyword evidence="9" id="KW-1185">Reference proteome</keyword>
<keyword evidence="2" id="KW-0862">Zinc</keyword>
<dbReference type="CDD" id="cd00067">
    <property type="entry name" value="GAL4"/>
    <property type="match status" value="1"/>
</dbReference>
<dbReference type="PROSITE" id="PS00463">
    <property type="entry name" value="ZN2_CY6_FUNGAL_1"/>
    <property type="match status" value="1"/>
</dbReference>
<dbReference type="PANTHER" id="PTHR47171">
    <property type="entry name" value="FARA-RELATED"/>
    <property type="match status" value="1"/>
</dbReference>
<dbReference type="InterPro" id="IPR036864">
    <property type="entry name" value="Zn2-C6_fun-type_DNA-bd_sf"/>
</dbReference>
<dbReference type="GO" id="GO:0008270">
    <property type="term" value="F:zinc ion binding"/>
    <property type="evidence" value="ECO:0007669"/>
    <property type="project" value="InterPro"/>
</dbReference>
<evidence type="ECO:0000313" key="9">
    <source>
        <dbReference type="Proteomes" id="UP001194746"/>
    </source>
</evidence>
<keyword evidence="5" id="KW-0804">Transcription</keyword>
<name>A0AAD4CWH5_ASPNN</name>
<dbReference type="Pfam" id="PF04082">
    <property type="entry name" value="Fungal_trans"/>
    <property type="match status" value="1"/>
</dbReference>
<dbReference type="SUPFAM" id="SSF57701">
    <property type="entry name" value="Zn2/Cys6 DNA-binding domain"/>
    <property type="match status" value="1"/>
</dbReference>